<evidence type="ECO:0000313" key="3">
    <source>
        <dbReference type="Proteomes" id="UP000827892"/>
    </source>
</evidence>
<feature type="chain" id="PRO_5041991879" description="Imidazole glycerol phosphate synthase subunit HisH" evidence="1">
    <location>
        <begin position="18"/>
        <end position="74"/>
    </location>
</feature>
<reference evidence="2 3" key="1">
    <citation type="submission" date="2022-05" db="EMBL/GenBank/DDBJ databases">
        <title>Chromosome-level reference genomes for two strains of Caenorhabditis briggsae: an improved platform for comparative genomics.</title>
        <authorList>
            <person name="Stevens L."/>
            <person name="Andersen E.C."/>
        </authorList>
    </citation>
    <scope>NUCLEOTIDE SEQUENCE [LARGE SCALE GENOMIC DNA]</scope>
    <source>
        <strain evidence="2">QX1410_ONT</strain>
        <tissue evidence="2">Whole-organism</tissue>
    </source>
</reference>
<name>A0AAE9AD22_CAEBR</name>
<proteinExistence type="predicted"/>
<dbReference type="Proteomes" id="UP000827892">
    <property type="component" value="Chromosome IV"/>
</dbReference>
<feature type="signal peptide" evidence="1">
    <location>
        <begin position="1"/>
        <end position="17"/>
    </location>
</feature>
<evidence type="ECO:0008006" key="4">
    <source>
        <dbReference type="Google" id="ProtNLM"/>
    </source>
</evidence>
<dbReference type="AlphaFoldDB" id="A0AAE9AD22"/>
<sequence length="74" mass="8425">MIKFLVGICLGLQVVDGIGGRAEILLESLINSDMKVFDPFKFEYSLFNRNGNSNIWTEIPFPSVRNFWLSISLI</sequence>
<accession>A0AAE9AD22</accession>
<evidence type="ECO:0000256" key="1">
    <source>
        <dbReference type="SAM" id="SignalP"/>
    </source>
</evidence>
<organism evidence="2 3">
    <name type="scientific">Caenorhabditis briggsae</name>
    <dbReference type="NCBI Taxonomy" id="6238"/>
    <lineage>
        <taxon>Eukaryota</taxon>
        <taxon>Metazoa</taxon>
        <taxon>Ecdysozoa</taxon>
        <taxon>Nematoda</taxon>
        <taxon>Chromadorea</taxon>
        <taxon>Rhabditida</taxon>
        <taxon>Rhabditina</taxon>
        <taxon>Rhabditomorpha</taxon>
        <taxon>Rhabditoidea</taxon>
        <taxon>Rhabditidae</taxon>
        <taxon>Peloderinae</taxon>
        <taxon>Caenorhabditis</taxon>
    </lineage>
</organism>
<protein>
    <recommendedName>
        <fullName evidence="4">Imidazole glycerol phosphate synthase subunit HisH</fullName>
    </recommendedName>
</protein>
<keyword evidence="1" id="KW-0732">Signal</keyword>
<evidence type="ECO:0000313" key="2">
    <source>
        <dbReference type="EMBL" id="ULT97197.1"/>
    </source>
</evidence>
<gene>
    <name evidence="2" type="ORF">L3Y34_005192</name>
</gene>
<dbReference type="EMBL" id="CP090894">
    <property type="protein sequence ID" value="ULT97197.1"/>
    <property type="molecule type" value="Genomic_DNA"/>
</dbReference>